<gene>
    <name evidence="6" type="ORF">BYL167_LOCUS4694</name>
    <name evidence="3" type="ORF">CJN711_LOCUS7232</name>
    <name evidence="7" type="ORF">OVN521_LOCUS12076</name>
    <name evidence="8" type="ORF">UXM345_LOCUS23704</name>
    <name evidence="4" type="ORF">WKI299_LOCUS10521</name>
    <name evidence="5" type="ORF">XDN619_LOCUS36597</name>
</gene>
<dbReference type="Proteomes" id="UP000681967">
    <property type="component" value="Unassembled WGS sequence"/>
</dbReference>
<keyword evidence="2" id="KW-0812">Transmembrane</keyword>
<dbReference type="EMBL" id="CAJNOV010002413">
    <property type="protein sequence ID" value="CAF1102708.1"/>
    <property type="molecule type" value="Genomic_DNA"/>
</dbReference>
<evidence type="ECO:0000256" key="1">
    <source>
        <dbReference type="SAM" id="MobiDB-lite"/>
    </source>
</evidence>
<accession>A0A814P8I9</accession>
<keyword evidence="2" id="KW-1133">Transmembrane helix</keyword>
<evidence type="ECO:0000313" key="5">
    <source>
        <dbReference type="EMBL" id="CAF2265455.1"/>
    </source>
</evidence>
<reference evidence="3" key="1">
    <citation type="submission" date="2021-02" db="EMBL/GenBank/DDBJ databases">
        <authorList>
            <person name="Nowell W R."/>
        </authorList>
    </citation>
    <scope>NUCLEOTIDE SEQUENCE</scope>
</reference>
<evidence type="ECO:0000313" key="6">
    <source>
        <dbReference type="EMBL" id="CAF3830855.1"/>
    </source>
</evidence>
<dbReference type="EMBL" id="CAJOBF010004149">
    <property type="protein sequence ID" value="CAF4126105.1"/>
    <property type="molecule type" value="Genomic_DNA"/>
</dbReference>
<feature type="transmembrane region" description="Helical" evidence="2">
    <location>
        <begin position="16"/>
        <end position="37"/>
    </location>
</feature>
<keyword evidence="10" id="KW-1185">Reference proteome</keyword>
<dbReference type="Proteomes" id="UP000663856">
    <property type="component" value="Unassembled WGS sequence"/>
</dbReference>
<dbReference type="Proteomes" id="UP000663887">
    <property type="component" value="Unassembled WGS sequence"/>
</dbReference>
<proteinExistence type="predicted"/>
<protein>
    <submittedName>
        <fullName evidence="3">Uncharacterized protein</fullName>
    </submittedName>
</protein>
<evidence type="ECO:0000313" key="4">
    <source>
        <dbReference type="EMBL" id="CAF2052782.1"/>
    </source>
</evidence>
<dbReference type="Proteomes" id="UP000663842">
    <property type="component" value="Unassembled WGS sequence"/>
</dbReference>
<dbReference type="Proteomes" id="UP000663866">
    <property type="component" value="Unassembled WGS sequence"/>
</dbReference>
<evidence type="ECO:0000313" key="3">
    <source>
        <dbReference type="EMBL" id="CAF1102708.1"/>
    </source>
</evidence>
<comment type="caution">
    <text evidence="3">The sequence shown here is derived from an EMBL/GenBank/DDBJ whole genome shotgun (WGS) entry which is preliminary data.</text>
</comment>
<evidence type="ECO:0000313" key="7">
    <source>
        <dbReference type="EMBL" id="CAF3948117.1"/>
    </source>
</evidence>
<dbReference type="EMBL" id="CAJOBG010001659">
    <property type="protein sequence ID" value="CAF3948117.1"/>
    <property type="molecule type" value="Genomic_DNA"/>
</dbReference>
<dbReference type="Proteomes" id="UP000663855">
    <property type="component" value="Unassembled WGS sequence"/>
</dbReference>
<evidence type="ECO:0000256" key="2">
    <source>
        <dbReference type="SAM" id="Phobius"/>
    </source>
</evidence>
<dbReference type="EMBL" id="CAJNRF010003664">
    <property type="protein sequence ID" value="CAF2052782.1"/>
    <property type="molecule type" value="Genomic_DNA"/>
</dbReference>
<name>A0A814P8I9_9BILA</name>
<organism evidence="3 9">
    <name type="scientific">Rotaria magnacalcarata</name>
    <dbReference type="NCBI Taxonomy" id="392030"/>
    <lineage>
        <taxon>Eukaryota</taxon>
        <taxon>Metazoa</taxon>
        <taxon>Spiralia</taxon>
        <taxon>Gnathifera</taxon>
        <taxon>Rotifera</taxon>
        <taxon>Eurotatoria</taxon>
        <taxon>Bdelloidea</taxon>
        <taxon>Philodinida</taxon>
        <taxon>Philodinidae</taxon>
        <taxon>Rotaria</taxon>
    </lineage>
</organism>
<dbReference type="AlphaFoldDB" id="A0A814P8I9"/>
<evidence type="ECO:0000313" key="9">
    <source>
        <dbReference type="Proteomes" id="UP000663855"/>
    </source>
</evidence>
<keyword evidence="2" id="KW-0472">Membrane</keyword>
<dbReference type="EMBL" id="CAJNRG010018890">
    <property type="protein sequence ID" value="CAF2265455.1"/>
    <property type="molecule type" value="Genomic_DNA"/>
</dbReference>
<evidence type="ECO:0000313" key="8">
    <source>
        <dbReference type="EMBL" id="CAF4126105.1"/>
    </source>
</evidence>
<feature type="region of interest" description="Disordered" evidence="1">
    <location>
        <begin position="52"/>
        <end position="77"/>
    </location>
</feature>
<sequence length="161" mass="17729">MINSNTFQTLLLTNTIIAVFCIILLVTLAVFIISFIMPSLRRQWLGYKNENENKTDDKSSLNRQPSFNNESYGTSRFNPIFETTSGVTSTPQFSTLFHPHATTATLLHPTIWTSMTPSTGIASPLTAKLRPSLSTVITKQSSAPASLRDHSSTTAAPPKLR</sequence>
<evidence type="ECO:0000313" key="10">
    <source>
        <dbReference type="Proteomes" id="UP000663866"/>
    </source>
</evidence>
<feature type="compositionally biased region" description="Polar residues" evidence="1">
    <location>
        <begin position="61"/>
        <end position="77"/>
    </location>
</feature>
<dbReference type="EMBL" id="CAJOBH010001013">
    <property type="protein sequence ID" value="CAF3830855.1"/>
    <property type="molecule type" value="Genomic_DNA"/>
</dbReference>
<feature type="region of interest" description="Disordered" evidence="1">
    <location>
        <begin position="136"/>
        <end position="161"/>
    </location>
</feature>